<feature type="transmembrane region" description="Helical" evidence="10">
    <location>
        <begin position="198"/>
        <end position="220"/>
    </location>
</feature>
<evidence type="ECO:0000256" key="9">
    <source>
        <dbReference type="SAM" id="MobiDB-lite"/>
    </source>
</evidence>
<feature type="transmembrane region" description="Helical" evidence="10">
    <location>
        <begin position="49"/>
        <end position="70"/>
    </location>
</feature>
<keyword evidence="4" id="KW-0762">Sugar transport</keyword>
<evidence type="ECO:0000313" key="12">
    <source>
        <dbReference type="Proteomes" id="UP000003295"/>
    </source>
</evidence>
<keyword evidence="8 10" id="KW-0472">Membrane</keyword>
<protein>
    <submittedName>
        <fullName evidence="11">PTS system sorbose-specific iic component</fullName>
    </submittedName>
</protein>
<organism evidence="11 12">
    <name type="scientific">Collinsella intestinalis DSM 13280</name>
    <dbReference type="NCBI Taxonomy" id="521003"/>
    <lineage>
        <taxon>Bacteria</taxon>
        <taxon>Bacillati</taxon>
        <taxon>Actinomycetota</taxon>
        <taxon>Coriobacteriia</taxon>
        <taxon>Coriobacteriales</taxon>
        <taxon>Coriobacteriaceae</taxon>
        <taxon>Collinsella</taxon>
    </lineage>
</organism>
<keyword evidence="6 10" id="KW-0812">Transmembrane</keyword>
<evidence type="ECO:0000313" key="11">
    <source>
        <dbReference type="EMBL" id="EEP44208.1"/>
    </source>
</evidence>
<dbReference type="GO" id="GO:0005886">
    <property type="term" value="C:plasma membrane"/>
    <property type="evidence" value="ECO:0007669"/>
    <property type="project" value="UniProtKB-SubCell"/>
</dbReference>
<evidence type="ECO:0000256" key="3">
    <source>
        <dbReference type="ARBA" id="ARBA00022475"/>
    </source>
</evidence>
<dbReference type="EMBL" id="ABXH02000018">
    <property type="protein sequence ID" value="EEP44208.1"/>
    <property type="molecule type" value="Genomic_DNA"/>
</dbReference>
<dbReference type="AlphaFoldDB" id="C4FAD1"/>
<comment type="subcellular location">
    <subcellularLocation>
        <location evidence="1">Cell membrane</location>
        <topology evidence="1">Multi-pass membrane protein</topology>
    </subcellularLocation>
</comment>
<dbReference type="STRING" id="521003.COLINT_03023"/>
<dbReference type="Pfam" id="PF03609">
    <property type="entry name" value="EII-Sor"/>
    <property type="match status" value="1"/>
</dbReference>
<evidence type="ECO:0000256" key="10">
    <source>
        <dbReference type="SAM" id="Phobius"/>
    </source>
</evidence>
<dbReference type="GO" id="GO:0009401">
    <property type="term" value="P:phosphoenolpyruvate-dependent sugar phosphotransferase system"/>
    <property type="evidence" value="ECO:0007669"/>
    <property type="project" value="UniProtKB-KW"/>
</dbReference>
<evidence type="ECO:0000256" key="7">
    <source>
        <dbReference type="ARBA" id="ARBA00022989"/>
    </source>
</evidence>
<dbReference type="InterPro" id="IPR004700">
    <property type="entry name" value="PTS_IIC_man"/>
</dbReference>
<feature type="transmembrane region" description="Helical" evidence="10">
    <location>
        <begin position="20"/>
        <end position="37"/>
    </location>
</feature>
<feature type="transmembrane region" description="Helical" evidence="10">
    <location>
        <begin position="227"/>
        <end position="260"/>
    </location>
</feature>
<evidence type="ECO:0000256" key="4">
    <source>
        <dbReference type="ARBA" id="ARBA00022597"/>
    </source>
</evidence>
<keyword evidence="5" id="KW-0598">Phosphotransferase system</keyword>
<feature type="transmembrane region" description="Helical" evidence="10">
    <location>
        <begin position="159"/>
        <end position="186"/>
    </location>
</feature>
<sequence>MWARGVPIEANDGRIGKERLMLQALLLAIWAGLCTWDQFGPHLGFRKPLLASVGVGIILGDMTTAIMIGATMELMWLGVNNIGAYVPPDVISGTIVGAALGIMGGGDTAAAIALAVAIGIPTATLVQQLNILVMTTNVSLVHGADKAIESGKFNAVNKFFWTGAFCFFLTRAVPVFIATGIGSFVIEDIMNFLQNQVPWVLSGFSTAGGMMPAVGLAMLLTMMMKRYMWIFLLAGFIMAAFLNVPTVGIALAACAAAGVWDVITEGQKNQPAPAAAPAAGSDDDEEYDL</sequence>
<dbReference type="Proteomes" id="UP000003295">
    <property type="component" value="Unassembled WGS sequence"/>
</dbReference>
<evidence type="ECO:0000256" key="6">
    <source>
        <dbReference type="ARBA" id="ARBA00022692"/>
    </source>
</evidence>
<keyword evidence="3" id="KW-1003">Cell membrane</keyword>
<gene>
    <name evidence="11" type="ORF">COLINT_03023</name>
</gene>
<comment type="caution">
    <text evidence="11">The sequence shown here is derived from an EMBL/GenBank/DDBJ whole genome shotgun (WGS) entry which is preliminary data.</text>
</comment>
<accession>C4FAD1</accession>
<evidence type="ECO:0000256" key="1">
    <source>
        <dbReference type="ARBA" id="ARBA00004651"/>
    </source>
</evidence>
<proteinExistence type="predicted"/>
<evidence type="ECO:0000256" key="8">
    <source>
        <dbReference type="ARBA" id="ARBA00023136"/>
    </source>
</evidence>
<keyword evidence="7 10" id="KW-1133">Transmembrane helix</keyword>
<dbReference type="PROSITE" id="PS51106">
    <property type="entry name" value="PTS_EIIC_TYPE_4"/>
    <property type="match status" value="1"/>
</dbReference>
<keyword evidence="2" id="KW-0813">Transport</keyword>
<reference evidence="11 12" key="1">
    <citation type="submission" date="2009-04" db="EMBL/GenBank/DDBJ databases">
        <authorList>
            <person name="Weinstock G."/>
            <person name="Sodergren E."/>
            <person name="Clifton S."/>
            <person name="Fulton L."/>
            <person name="Fulton B."/>
            <person name="Courtney L."/>
            <person name="Fronick C."/>
            <person name="Harrison M."/>
            <person name="Strong C."/>
            <person name="Farmer C."/>
            <person name="Delahaunty K."/>
            <person name="Markovic C."/>
            <person name="Hall O."/>
            <person name="Minx P."/>
            <person name="Tomlinson C."/>
            <person name="Mitreva M."/>
            <person name="Nelson J."/>
            <person name="Hou S."/>
            <person name="Wollam A."/>
            <person name="Pepin K.H."/>
            <person name="Johnson M."/>
            <person name="Bhonagiri V."/>
            <person name="Nash W.E."/>
            <person name="Warren W."/>
            <person name="Chinwalla A."/>
            <person name="Mardis E.R."/>
            <person name="Wilson R.K."/>
        </authorList>
    </citation>
    <scope>NUCLEOTIDE SEQUENCE [LARGE SCALE GENOMIC DNA]</scope>
    <source>
        <strain evidence="11 12">DSM 13280</strain>
    </source>
</reference>
<dbReference type="InterPro" id="IPR050303">
    <property type="entry name" value="GatZ_KbaZ_carbometab"/>
</dbReference>
<evidence type="ECO:0000256" key="5">
    <source>
        <dbReference type="ARBA" id="ARBA00022683"/>
    </source>
</evidence>
<feature type="region of interest" description="Disordered" evidence="9">
    <location>
        <begin position="269"/>
        <end position="289"/>
    </location>
</feature>
<dbReference type="eggNOG" id="COG3715">
    <property type="taxonomic scope" value="Bacteria"/>
</dbReference>
<dbReference type="HOGENOM" id="CLU_069101_1_1_11"/>
<evidence type="ECO:0000256" key="2">
    <source>
        <dbReference type="ARBA" id="ARBA00022448"/>
    </source>
</evidence>
<name>C4FAD1_9ACTN</name>
<dbReference type="PANTHER" id="PTHR32502">
    <property type="entry name" value="N-ACETYLGALACTOSAMINE PERMEASE II COMPONENT-RELATED"/>
    <property type="match status" value="1"/>
</dbReference>
<dbReference type="PANTHER" id="PTHR32502:SF8">
    <property type="entry name" value="N-ACETYLGALACTOSAMINE PERMEASE IIC COMPONENT 1"/>
    <property type="match status" value="1"/>
</dbReference>